<proteinExistence type="predicted"/>
<feature type="transmembrane region" description="Helical" evidence="3">
    <location>
        <begin position="273"/>
        <end position="295"/>
    </location>
</feature>
<evidence type="ECO:0000256" key="1">
    <source>
        <dbReference type="ARBA" id="ARBA00022729"/>
    </source>
</evidence>
<dbReference type="OrthoDB" id="623670at2759"/>
<dbReference type="InterPro" id="IPR009009">
    <property type="entry name" value="RlpA-like_DPBB"/>
</dbReference>
<comment type="caution">
    <text evidence="5">The sequence shown here is derived from an EMBL/GenBank/DDBJ whole genome shotgun (WGS) entry which is preliminary data.</text>
</comment>
<organism evidence="5 6">
    <name type="scientific">Botryosphaeria dothidea</name>
    <dbReference type="NCBI Taxonomy" id="55169"/>
    <lineage>
        <taxon>Eukaryota</taxon>
        <taxon>Fungi</taxon>
        <taxon>Dikarya</taxon>
        <taxon>Ascomycota</taxon>
        <taxon>Pezizomycotina</taxon>
        <taxon>Dothideomycetes</taxon>
        <taxon>Dothideomycetes incertae sedis</taxon>
        <taxon>Botryosphaeriales</taxon>
        <taxon>Botryosphaeriaceae</taxon>
        <taxon>Botryosphaeria</taxon>
    </lineage>
</organism>
<keyword evidence="3" id="KW-0812">Transmembrane</keyword>
<dbReference type="EMBL" id="WWBZ02000062">
    <property type="protein sequence ID" value="KAF4303286.1"/>
    <property type="molecule type" value="Genomic_DNA"/>
</dbReference>
<evidence type="ECO:0000256" key="2">
    <source>
        <dbReference type="SAM" id="MobiDB-lite"/>
    </source>
</evidence>
<keyword evidence="3" id="KW-1133">Transmembrane helix</keyword>
<sequence>MSAPSNPTTTTTTTTTAPFGNPTGPAYNSDSDSDGQARGGRRALVNSKDGKVSQHQPGSHLPPPPSSANLAQPAGSLLKGATDENGNQKSAALLVGIKLDLEAEIHLTARIAAVGAEWRLRRLSVPERASRPGLGLRLSRARTTKAHAPTPSLFHFPPASILNCSPNRLTPFSQQCAILHNHFRCASLSNLSASSPPSDRLSPTARQMAATKEEATLPTTEPAHAIQVPDWEPAAQGRQGTGIKRSLGETLRSKFDAACPPHKKYLGLKRRTFLLVLLGVVIAIIALAVGLGVGLSKKSGSENLPLPNNSDQHTGDLTFYNPGLGACGETSTDNDDIVSLSWKIWNEVQTGSDPNQVVLCGKKIRARRFNEDVSAERSVDLTVVDRCTGCEPTDIDVSPGAFEKLAPIASGRVTVTWAWLDAAPTAT</sequence>
<name>A0A8H4ILG1_9PEZI</name>
<dbReference type="InterPro" id="IPR051477">
    <property type="entry name" value="Expansin_CellWall"/>
</dbReference>
<gene>
    <name evidence="5" type="ORF">GTA08_BOTSDO08755</name>
</gene>
<dbReference type="AlphaFoldDB" id="A0A8H4ILG1"/>
<dbReference type="Pfam" id="PF03330">
    <property type="entry name" value="DPBB_1"/>
    <property type="match status" value="1"/>
</dbReference>
<reference evidence="5" key="1">
    <citation type="submission" date="2020-04" db="EMBL/GenBank/DDBJ databases">
        <title>Genome Assembly and Annotation of Botryosphaeria dothidea sdau 11-99, a Latent Pathogen of Apple Fruit Ring Rot in China.</title>
        <authorList>
            <person name="Yu C."/>
            <person name="Diao Y."/>
            <person name="Lu Q."/>
            <person name="Zhao J."/>
            <person name="Cui S."/>
            <person name="Peng C."/>
            <person name="He B."/>
            <person name="Liu H."/>
        </authorList>
    </citation>
    <scope>NUCLEOTIDE SEQUENCE [LARGE SCALE GENOMIC DNA]</scope>
    <source>
        <strain evidence="5">Sdau11-99</strain>
    </source>
</reference>
<dbReference type="CDD" id="cd22191">
    <property type="entry name" value="DPBB_RlpA_EXP_N-like"/>
    <property type="match status" value="1"/>
</dbReference>
<dbReference type="SUPFAM" id="SSF50685">
    <property type="entry name" value="Barwin-like endoglucanases"/>
    <property type="match status" value="1"/>
</dbReference>
<evidence type="ECO:0000259" key="4">
    <source>
        <dbReference type="Pfam" id="PF03330"/>
    </source>
</evidence>
<feature type="domain" description="RlpA-like protein double-psi beta-barrel" evidence="4">
    <location>
        <begin position="358"/>
        <end position="416"/>
    </location>
</feature>
<keyword evidence="1" id="KW-0732">Signal</keyword>
<evidence type="ECO:0000313" key="6">
    <source>
        <dbReference type="Proteomes" id="UP000572817"/>
    </source>
</evidence>
<keyword evidence="6" id="KW-1185">Reference proteome</keyword>
<dbReference type="Proteomes" id="UP000572817">
    <property type="component" value="Unassembled WGS sequence"/>
</dbReference>
<evidence type="ECO:0000313" key="5">
    <source>
        <dbReference type="EMBL" id="KAF4303286.1"/>
    </source>
</evidence>
<accession>A0A8H4ILG1</accession>
<dbReference type="PANTHER" id="PTHR31836:SF28">
    <property type="entry name" value="SRCR DOMAIN-CONTAINING PROTEIN-RELATED"/>
    <property type="match status" value="1"/>
</dbReference>
<dbReference type="InterPro" id="IPR036908">
    <property type="entry name" value="RlpA-like_sf"/>
</dbReference>
<keyword evidence="3" id="KW-0472">Membrane</keyword>
<feature type="region of interest" description="Disordered" evidence="2">
    <location>
        <begin position="1"/>
        <end position="84"/>
    </location>
</feature>
<dbReference type="Gene3D" id="2.40.40.10">
    <property type="entry name" value="RlpA-like domain"/>
    <property type="match status" value="1"/>
</dbReference>
<evidence type="ECO:0000256" key="3">
    <source>
        <dbReference type="SAM" id="Phobius"/>
    </source>
</evidence>
<protein>
    <recommendedName>
        <fullName evidence="4">RlpA-like protein double-psi beta-barrel domain-containing protein</fullName>
    </recommendedName>
</protein>
<dbReference type="PANTHER" id="PTHR31836">
    <property type="match status" value="1"/>
</dbReference>